<evidence type="ECO:0000313" key="6">
    <source>
        <dbReference type="Proteomes" id="UP000694287"/>
    </source>
</evidence>
<dbReference type="PANTHER" id="PTHR30461">
    <property type="entry name" value="DNA-INVERTASE FROM LAMBDOID PROPHAGE"/>
    <property type="match status" value="1"/>
</dbReference>
<organism evidence="5 6">
    <name type="scientific">Pseudonocardia abyssalis</name>
    <dbReference type="NCBI Taxonomy" id="2792008"/>
    <lineage>
        <taxon>Bacteria</taxon>
        <taxon>Bacillati</taxon>
        <taxon>Actinomycetota</taxon>
        <taxon>Actinomycetes</taxon>
        <taxon>Pseudonocardiales</taxon>
        <taxon>Pseudonocardiaceae</taxon>
        <taxon>Pseudonocardia</taxon>
    </lineage>
</organism>
<gene>
    <name evidence="5" type="ORF">I4I81_22040</name>
</gene>
<dbReference type="InterPro" id="IPR050639">
    <property type="entry name" value="SSR_resolvase"/>
</dbReference>
<keyword evidence="1" id="KW-0238">DNA-binding</keyword>
<evidence type="ECO:0000259" key="3">
    <source>
        <dbReference type="PROSITE" id="PS51736"/>
    </source>
</evidence>
<feature type="domain" description="Resolvase/invertase-type recombinase catalytic" evidence="3">
    <location>
        <begin position="3"/>
        <end position="149"/>
    </location>
</feature>
<evidence type="ECO:0000313" key="5">
    <source>
        <dbReference type="EMBL" id="MBW0136926.1"/>
    </source>
</evidence>
<reference evidence="5 6" key="1">
    <citation type="submission" date="2020-11" db="EMBL/GenBank/DDBJ databases">
        <title>Pseudonocardia abyssalis sp. nov. and Pseudonocardia oceani sp. nov., description and phylogenomic analysis of two novel actinomycetes isolated from the deep Southern Ocean.</title>
        <authorList>
            <person name="Parra J."/>
        </authorList>
    </citation>
    <scope>NUCLEOTIDE SEQUENCE [LARGE SCALE GENOMIC DNA]</scope>
    <source>
        <strain evidence="5 6">KRD-168</strain>
    </source>
</reference>
<evidence type="ECO:0000259" key="4">
    <source>
        <dbReference type="PROSITE" id="PS51737"/>
    </source>
</evidence>
<comment type="caution">
    <text evidence="5">The sequence shown here is derived from an EMBL/GenBank/DDBJ whole genome shotgun (WGS) entry which is preliminary data.</text>
</comment>
<dbReference type="Pfam" id="PF13408">
    <property type="entry name" value="Zn_ribbon_recom"/>
    <property type="match status" value="1"/>
</dbReference>
<keyword evidence="6" id="KW-1185">Reference proteome</keyword>
<name>A0ABS6UXI6_9PSEU</name>
<dbReference type="SMART" id="SM00857">
    <property type="entry name" value="Resolvase"/>
    <property type="match status" value="1"/>
</dbReference>
<dbReference type="PROSITE" id="PS51737">
    <property type="entry name" value="RECOMBINASE_DNA_BIND"/>
    <property type="match status" value="1"/>
</dbReference>
<protein>
    <submittedName>
        <fullName evidence="5">Recombinase family protein</fullName>
    </submittedName>
</protein>
<dbReference type="CDD" id="cd00338">
    <property type="entry name" value="Ser_Recombinase"/>
    <property type="match status" value="1"/>
</dbReference>
<feature type="domain" description="Recombinase" evidence="4">
    <location>
        <begin position="157"/>
        <end position="306"/>
    </location>
</feature>
<dbReference type="Proteomes" id="UP000694287">
    <property type="component" value="Unassembled WGS sequence"/>
</dbReference>
<dbReference type="Pfam" id="PF07508">
    <property type="entry name" value="Recombinase"/>
    <property type="match status" value="1"/>
</dbReference>
<dbReference type="RefSeq" id="WP_218601909.1">
    <property type="nucleotide sequence ID" value="NZ_JADQDJ010000039.1"/>
</dbReference>
<dbReference type="InterPro" id="IPR025827">
    <property type="entry name" value="Zn_ribbon_recom_dom"/>
</dbReference>
<dbReference type="InterPro" id="IPR006119">
    <property type="entry name" value="Resolv_N"/>
</dbReference>
<dbReference type="EMBL" id="JADQDK010000001">
    <property type="protein sequence ID" value="MBW0136926.1"/>
    <property type="molecule type" value="Genomic_DNA"/>
</dbReference>
<evidence type="ECO:0000256" key="1">
    <source>
        <dbReference type="ARBA" id="ARBA00023125"/>
    </source>
</evidence>
<dbReference type="PROSITE" id="PS51736">
    <property type="entry name" value="RECOMBINASES_3"/>
    <property type="match status" value="1"/>
</dbReference>
<keyword evidence="2" id="KW-0233">DNA recombination</keyword>
<proteinExistence type="predicted"/>
<accession>A0ABS6UXI6</accession>
<dbReference type="Pfam" id="PF00239">
    <property type="entry name" value="Resolvase"/>
    <property type="match status" value="1"/>
</dbReference>
<dbReference type="InterPro" id="IPR011109">
    <property type="entry name" value="DNA_bind_recombinase_dom"/>
</dbReference>
<dbReference type="PANTHER" id="PTHR30461:SF2">
    <property type="entry name" value="SERINE RECOMBINASE PINE-RELATED"/>
    <property type="match status" value="1"/>
</dbReference>
<sequence length="556" mass="62237">MTRALVLLRLSRLTDASTSPERQENECRTFCAQRAWDVVGVATDLDVSGSTDPLTRTGSGPWLRDRTGEFDVVVAAKPDRFGRSTTHVHGLFQYLRQHDKHLYTADGAINTAGPAGELILFILAWAAQMELESITARNSGAAQHNIMRGVYRGGIAPLGYRSEKVDDHHELVPDEDGLAPEVRKMVSRLLDGDPITRVVGDLNERKVLTQKDRQAVLNKRPPRGTRWSISNLTRQLTSPTLIGLATHRPVTTGPDGKAVHDAKGRKQYGTEQIVFVEGAPLQRATPLIDAADYYRLQKIIESRKEAAPTQRRKADTSLLLHVLYCAKCGEPYYYLKARKHPRYRCASVKYPNNDPRRTCSNGTVLVSEAERVVNDTLLQFMGETEHHEKVFEPGEDNSRAIDEIDAQLETLTATVSRLPVDSPAFTARMREVDNLTTRRTELAAVPSRPSGFRYVPTGILFGQYWAGLDSTARNAWLRGRNVRVLFDSDPAPGKTPWNIEFHEMVRMFEDINPDRADATRSLFETVKELPDGHRFPHPSGDGRVIQVVHPSKEPQG</sequence>
<evidence type="ECO:0000256" key="2">
    <source>
        <dbReference type="ARBA" id="ARBA00023172"/>
    </source>
</evidence>